<dbReference type="GO" id="GO:0020037">
    <property type="term" value="F:heme binding"/>
    <property type="evidence" value="ECO:0007669"/>
    <property type="project" value="InterPro"/>
</dbReference>
<protein>
    <submittedName>
        <fullName evidence="12">Cytochrome P450</fullName>
    </submittedName>
</protein>
<name>A0A9P5NEY0_GYMJU</name>
<evidence type="ECO:0000256" key="11">
    <source>
        <dbReference type="SAM" id="Phobius"/>
    </source>
</evidence>
<evidence type="ECO:0000256" key="1">
    <source>
        <dbReference type="ARBA" id="ARBA00001971"/>
    </source>
</evidence>
<dbReference type="EMBL" id="JADNYJ010000108">
    <property type="protein sequence ID" value="KAF8884401.1"/>
    <property type="molecule type" value="Genomic_DNA"/>
</dbReference>
<comment type="similarity">
    <text evidence="3 10">Belongs to the cytochrome P450 family.</text>
</comment>
<dbReference type="CDD" id="cd11065">
    <property type="entry name" value="CYP64-like"/>
    <property type="match status" value="1"/>
</dbReference>
<evidence type="ECO:0000256" key="4">
    <source>
        <dbReference type="ARBA" id="ARBA00022617"/>
    </source>
</evidence>
<evidence type="ECO:0000256" key="3">
    <source>
        <dbReference type="ARBA" id="ARBA00010617"/>
    </source>
</evidence>
<keyword evidence="4 9" id="KW-0349">Heme</keyword>
<comment type="cofactor">
    <cofactor evidence="1 9">
        <name>heme</name>
        <dbReference type="ChEBI" id="CHEBI:30413"/>
    </cofactor>
</comment>
<keyword evidence="5 9" id="KW-0479">Metal-binding</keyword>
<dbReference type="InterPro" id="IPR050364">
    <property type="entry name" value="Cytochrome_P450_fung"/>
</dbReference>
<keyword evidence="6 10" id="KW-0560">Oxidoreductase</keyword>
<dbReference type="Gene3D" id="1.10.630.10">
    <property type="entry name" value="Cytochrome P450"/>
    <property type="match status" value="1"/>
</dbReference>
<keyword evidence="8 10" id="KW-0503">Monooxygenase</keyword>
<dbReference type="GO" id="GO:0005506">
    <property type="term" value="F:iron ion binding"/>
    <property type="evidence" value="ECO:0007669"/>
    <property type="project" value="InterPro"/>
</dbReference>
<dbReference type="PROSITE" id="PS00086">
    <property type="entry name" value="CYTOCHROME_P450"/>
    <property type="match status" value="1"/>
</dbReference>
<accession>A0A9P5NEY0</accession>
<dbReference type="PANTHER" id="PTHR46300">
    <property type="entry name" value="P450, PUTATIVE (EUROFUNG)-RELATED-RELATED"/>
    <property type="match status" value="1"/>
</dbReference>
<dbReference type="InterPro" id="IPR002401">
    <property type="entry name" value="Cyt_P450_E_grp-I"/>
</dbReference>
<evidence type="ECO:0000256" key="8">
    <source>
        <dbReference type="ARBA" id="ARBA00023033"/>
    </source>
</evidence>
<dbReference type="Proteomes" id="UP000724874">
    <property type="component" value="Unassembled WGS sequence"/>
</dbReference>
<dbReference type="OrthoDB" id="2789670at2759"/>
<dbReference type="Pfam" id="PF00067">
    <property type="entry name" value="p450"/>
    <property type="match status" value="1"/>
</dbReference>
<keyword evidence="7 9" id="KW-0408">Iron</keyword>
<dbReference type="AlphaFoldDB" id="A0A9P5NEY0"/>
<evidence type="ECO:0000256" key="7">
    <source>
        <dbReference type="ARBA" id="ARBA00023004"/>
    </source>
</evidence>
<reference evidence="12" key="1">
    <citation type="submission" date="2020-11" db="EMBL/GenBank/DDBJ databases">
        <authorList>
            <consortium name="DOE Joint Genome Institute"/>
            <person name="Ahrendt S."/>
            <person name="Riley R."/>
            <person name="Andreopoulos W."/>
            <person name="LaButti K."/>
            <person name="Pangilinan J."/>
            <person name="Ruiz-duenas F.J."/>
            <person name="Barrasa J.M."/>
            <person name="Sanchez-Garcia M."/>
            <person name="Camarero S."/>
            <person name="Miyauchi S."/>
            <person name="Serrano A."/>
            <person name="Linde D."/>
            <person name="Babiker R."/>
            <person name="Drula E."/>
            <person name="Ayuso-Fernandez I."/>
            <person name="Pacheco R."/>
            <person name="Padilla G."/>
            <person name="Ferreira P."/>
            <person name="Barriuso J."/>
            <person name="Kellner H."/>
            <person name="Castanera R."/>
            <person name="Alfaro M."/>
            <person name="Ramirez L."/>
            <person name="Pisabarro A.G."/>
            <person name="Kuo A."/>
            <person name="Tritt A."/>
            <person name="Lipzen A."/>
            <person name="He G."/>
            <person name="Yan M."/>
            <person name="Ng V."/>
            <person name="Cullen D."/>
            <person name="Martin F."/>
            <person name="Rosso M.-N."/>
            <person name="Henrissat B."/>
            <person name="Hibbett D."/>
            <person name="Martinez A.T."/>
            <person name="Grigoriev I.V."/>
        </authorList>
    </citation>
    <scope>NUCLEOTIDE SEQUENCE</scope>
    <source>
        <strain evidence="12">AH 44721</strain>
    </source>
</reference>
<dbReference type="PANTHER" id="PTHR46300:SF7">
    <property type="entry name" value="P450, PUTATIVE (EUROFUNG)-RELATED"/>
    <property type="match status" value="1"/>
</dbReference>
<proteinExistence type="inferred from homology"/>
<evidence type="ECO:0000256" key="5">
    <source>
        <dbReference type="ARBA" id="ARBA00022723"/>
    </source>
</evidence>
<dbReference type="PRINTS" id="PR00463">
    <property type="entry name" value="EP450I"/>
</dbReference>
<keyword evidence="11" id="KW-0812">Transmembrane</keyword>
<evidence type="ECO:0000313" key="13">
    <source>
        <dbReference type="Proteomes" id="UP000724874"/>
    </source>
</evidence>
<keyword evidence="11" id="KW-0472">Membrane</keyword>
<dbReference type="SUPFAM" id="SSF48264">
    <property type="entry name" value="Cytochrome P450"/>
    <property type="match status" value="1"/>
</dbReference>
<dbReference type="InterPro" id="IPR017972">
    <property type="entry name" value="Cyt_P450_CS"/>
</dbReference>
<feature type="transmembrane region" description="Helical" evidence="11">
    <location>
        <begin position="12"/>
        <end position="29"/>
    </location>
</feature>
<comment type="caution">
    <text evidence="12">The sequence shown here is derived from an EMBL/GenBank/DDBJ whole genome shotgun (WGS) entry which is preliminary data.</text>
</comment>
<dbReference type="GO" id="GO:0016705">
    <property type="term" value="F:oxidoreductase activity, acting on paired donors, with incorporation or reduction of molecular oxygen"/>
    <property type="evidence" value="ECO:0007669"/>
    <property type="project" value="InterPro"/>
</dbReference>
<evidence type="ECO:0000256" key="9">
    <source>
        <dbReference type="PIRSR" id="PIRSR602401-1"/>
    </source>
</evidence>
<feature type="binding site" description="axial binding residue" evidence="9">
    <location>
        <position position="455"/>
    </location>
    <ligand>
        <name>heme</name>
        <dbReference type="ChEBI" id="CHEBI:30413"/>
    </ligand>
    <ligandPart>
        <name>Fe</name>
        <dbReference type="ChEBI" id="CHEBI:18248"/>
    </ligandPart>
</feature>
<evidence type="ECO:0000256" key="10">
    <source>
        <dbReference type="RuleBase" id="RU000461"/>
    </source>
</evidence>
<keyword evidence="13" id="KW-1185">Reference proteome</keyword>
<gene>
    <name evidence="12" type="ORF">CPB84DRAFT_154729</name>
</gene>
<comment type="pathway">
    <text evidence="2">Secondary metabolite biosynthesis.</text>
</comment>
<evidence type="ECO:0000313" key="12">
    <source>
        <dbReference type="EMBL" id="KAF8884401.1"/>
    </source>
</evidence>
<dbReference type="InterPro" id="IPR036396">
    <property type="entry name" value="Cyt_P450_sf"/>
</dbReference>
<evidence type="ECO:0000256" key="2">
    <source>
        <dbReference type="ARBA" id="ARBA00005179"/>
    </source>
</evidence>
<evidence type="ECO:0000256" key="6">
    <source>
        <dbReference type="ARBA" id="ARBA00023002"/>
    </source>
</evidence>
<dbReference type="InterPro" id="IPR001128">
    <property type="entry name" value="Cyt_P450"/>
</dbReference>
<dbReference type="GO" id="GO:0004497">
    <property type="term" value="F:monooxygenase activity"/>
    <property type="evidence" value="ECO:0007669"/>
    <property type="project" value="UniProtKB-KW"/>
</dbReference>
<sequence>MSAVSKVVELILTYPLQAVALAAVFGIFFKASKARIRRNPHGLPLPPGPKGWPIIGSLFDMPRDMPWVVYHDWFKVYGDMIYFEVLGQPFLILGSLERTSDLFDKKSSNYSDRLRMPMVLELMHWHYNMAMLPYGTWWRRHRRSFNEYFHQNVVSKYQPVQSREVRAFLHRLLISPDKFMHHIRHTFAATIMSVAYGISVRDSDDPYISRAEEALEGLAAAGIPGSFLVDIIPLLKHVPEWFPGAGFKRKAAHWRKLNHKVSELPFEYVEEQVKKGTAVSSVASALISRLPDENDPLYAEERRIAQDTAAVAYVGGADTTVSSVQAFFLAMTLYPDVQKRAQAELDAIIGTDRLPDFSDRDALHYVNALVKETVRWNLVIPMAVGHMCSEDDEYNGFFIPKGTVVLGNGWSILHDSTVFSHPMEFRPEHYLKDGKLDPNARDPDCAAFGYGRRKCPGRHMSDNSLYAIVSSVLAVYDIKPPVDEHGNVIKLKAEFTTGLLSYPVPFQCIIKPRSALADSLIRDGVDVDH</sequence>
<organism evidence="12 13">
    <name type="scientific">Gymnopilus junonius</name>
    <name type="common">Spectacular rustgill mushroom</name>
    <name type="synonym">Gymnopilus spectabilis subsp. junonius</name>
    <dbReference type="NCBI Taxonomy" id="109634"/>
    <lineage>
        <taxon>Eukaryota</taxon>
        <taxon>Fungi</taxon>
        <taxon>Dikarya</taxon>
        <taxon>Basidiomycota</taxon>
        <taxon>Agaricomycotina</taxon>
        <taxon>Agaricomycetes</taxon>
        <taxon>Agaricomycetidae</taxon>
        <taxon>Agaricales</taxon>
        <taxon>Agaricineae</taxon>
        <taxon>Hymenogastraceae</taxon>
        <taxon>Gymnopilus</taxon>
    </lineage>
</organism>
<keyword evidence="11" id="KW-1133">Transmembrane helix</keyword>